<dbReference type="GO" id="GO:0019478">
    <property type="term" value="P:D-amino acid catabolic process"/>
    <property type="evidence" value="ECO:0007669"/>
    <property type="project" value="TreeGrafter"/>
</dbReference>
<comment type="similarity">
    <text evidence="2">Belongs to the DAMOX/DASOX family.</text>
</comment>
<evidence type="ECO:0000256" key="8">
    <source>
        <dbReference type="ARBA" id="ARBA00049547"/>
    </source>
</evidence>
<evidence type="ECO:0000256" key="3">
    <source>
        <dbReference type="ARBA" id="ARBA00022630"/>
    </source>
</evidence>
<feature type="domain" description="FAD dependent oxidoreductase" evidence="9">
    <location>
        <begin position="18"/>
        <end position="354"/>
    </location>
</feature>
<dbReference type="RefSeq" id="WP_122187449.1">
    <property type="nucleotide sequence ID" value="NZ_RFFH01000003.1"/>
</dbReference>
<evidence type="ECO:0000256" key="4">
    <source>
        <dbReference type="ARBA" id="ARBA00022827"/>
    </source>
</evidence>
<evidence type="ECO:0000256" key="1">
    <source>
        <dbReference type="ARBA" id="ARBA00001974"/>
    </source>
</evidence>
<dbReference type="AlphaFoldDB" id="A0A3M2LBE0"/>
<comment type="caution">
    <text evidence="10">The sequence shown here is derived from an EMBL/GenBank/DDBJ whole genome shotgun (WGS) entry which is preliminary data.</text>
</comment>
<reference evidence="10 11" key="1">
    <citation type="submission" date="2018-10" db="EMBL/GenBank/DDBJ databases">
        <title>Isolation from cow dung.</title>
        <authorList>
            <person name="Ling L."/>
        </authorList>
    </citation>
    <scope>NUCLEOTIDE SEQUENCE [LARGE SCALE GENOMIC DNA]</scope>
    <source>
        <strain evidence="10 11">NEAU-LL90</strain>
    </source>
</reference>
<evidence type="ECO:0000259" key="9">
    <source>
        <dbReference type="Pfam" id="PF01266"/>
    </source>
</evidence>
<dbReference type="InterPro" id="IPR006076">
    <property type="entry name" value="FAD-dep_OxRdtase"/>
</dbReference>
<dbReference type="InterPro" id="IPR023209">
    <property type="entry name" value="DAO"/>
</dbReference>
<evidence type="ECO:0000256" key="2">
    <source>
        <dbReference type="ARBA" id="ARBA00006730"/>
    </source>
</evidence>
<sequence>MDGSAVPRRGRSAPAAFTVVGAGVIGLLTAHELADRGYPVTVLATEGRPGAYTGSTSSIAAAQFLPWVPPAHLESMRDGLQNLESIVSCGREFYGDLARRPGETGVMAVGNVELVGRDSWPAGLAASMRVTETRLDAPIELPSGGGPPVTVTERYCFDTFSIDAVKALAYLAHDAARKGVEFRRRTVTADDLRELPGVVVAATGDGAQRLTGDPDLEHFKGHVVTLRPHRGYLPDQILGADDLVVVPHENGTVRIGAPYYAPAGRSVPQRREAQDLLRRLPILLERVAHLAAGLRPDLLRHCDILYHSAGNRVGFRSGDIRIEVDSERPNVLHANGFIGVGWSVGPSYARIVADQALALHKEFAHAAPVYPAPVATSGSRRMPVSRLAE</sequence>
<keyword evidence="5" id="KW-0560">Oxidoreductase</keyword>
<keyword evidence="11" id="KW-1185">Reference proteome</keyword>
<evidence type="ECO:0000313" key="11">
    <source>
        <dbReference type="Proteomes" id="UP000279275"/>
    </source>
</evidence>
<dbReference type="Proteomes" id="UP000279275">
    <property type="component" value="Unassembled WGS sequence"/>
</dbReference>
<dbReference type="Gene3D" id="3.30.9.10">
    <property type="entry name" value="D-Amino Acid Oxidase, subunit A, domain 2"/>
    <property type="match status" value="1"/>
</dbReference>
<gene>
    <name evidence="10" type="ORF">EBN03_08695</name>
</gene>
<evidence type="ECO:0000256" key="7">
    <source>
        <dbReference type="ARBA" id="ARBA00039751"/>
    </source>
</evidence>
<dbReference type="EMBL" id="RFFH01000003">
    <property type="protein sequence ID" value="RMI33255.1"/>
    <property type="molecule type" value="Genomic_DNA"/>
</dbReference>
<protein>
    <recommendedName>
        <fullName evidence="7">D-amino-acid oxidase</fullName>
        <ecNumber evidence="6">1.4.3.3</ecNumber>
    </recommendedName>
</protein>
<evidence type="ECO:0000256" key="6">
    <source>
        <dbReference type="ARBA" id="ARBA00039101"/>
    </source>
</evidence>
<dbReference type="GO" id="GO:0071949">
    <property type="term" value="F:FAD binding"/>
    <property type="evidence" value="ECO:0007669"/>
    <property type="project" value="InterPro"/>
</dbReference>
<proteinExistence type="inferred from homology"/>
<evidence type="ECO:0000256" key="5">
    <source>
        <dbReference type="ARBA" id="ARBA00023002"/>
    </source>
</evidence>
<dbReference type="PANTHER" id="PTHR11530">
    <property type="entry name" value="D-AMINO ACID OXIDASE"/>
    <property type="match status" value="1"/>
</dbReference>
<accession>A0A3M2LBE0</accession>
<comment type="cofactor">
    <cofactor evidence="1">
        <name>FAD</name>
        <dbReference type="ChEBI" id="CHEBI:57692"/>
    </cofactor>
</comment>
<organism evidence="10 11">
    <name type="scientific">Nocardia stercoris</name>
    <dbReference type="NCBI Taxonomy" id="2483361"/>
    <lineage>
        <taxon>Bacteria</taxon>
        <taxon>Bacillati</taxon>
        <taxon>Actinomycetota</taxon>
        <taxon>Actinomycetes</taxon>
        <taxon>Mycobacteriales</taxon>
        <taxon>Nocardiaceae</taxon>
        <taxon>Nocardia</taxon>
    </lineage>
</organism>
<dbReference type="EC" id="1.4.3.3" evidence="6"/>
<dbReference type="PANTHER" id="PTHR11530:SF11">
    <property type="entry name" value="D-ASPARTATE OXIDASE"/>
    <property type="match status" value="1"/>
</dbReference>
<keyword evidence="4" id="KW-0274">FAD</keyword>
<evidence type="ECO:0000313" key="10">
    <source>
        <dbReference type="EMBL" id="RMI33255.1"/>
    </source>
</evidence>
<dbReference type="GO" id="GO:0003884">
    <property type="term" value="F:D-amino-acid oxidase activity"/>
    <property type="evidence" value="ECO:0007669"/>
    <property type="project" value="UniProtKB-EC"/>
</dbReference>
<name>A0A3M2LBE0_9NOCA</name>
<dbReference type="Pfam" id="PF01266">
    <property type="entry name" value="DAO"/>
    <property type="match status" value="1"/>
</dbReference>
<dbReference type="SUPFAM" id="SSF51971">
    <property type="entry name" value="Nucleotide-binding domain"/>
    <property type="match status" value="1"/>
</dbReference>
<dbReference type="Gene3D" id="3.40.50.720">
    <property type="entry name" value="NAD(P)-binding Rossmann-like Domain"/>
    <property type="match status" value="1"/>
</dbReference>
<keyword evidence="3" id="KW-0285">Flavoprotein</keyword>
<comment type="catalytic activity">
    <reaction evidence="8">
        <text>a D-alpha-amino acid + O2 + H2O = a 2-oxocarboxylate + H2O2 + NH4(+)</text>
        <dbReference type="Rhea" id="RHEA:21816"/>
        <dbReference type="ChEBI" id="CHEBI:15377"/>
        <dbReference type="ChEBI" id="CHEBI:15379"/>
        <dbReference type="ChEBI" id="CHEBI:16240"/>
        <dbReference type="ChEBI" id="CHEBI:28938"/>
        <dbReference type="ChEBI" id="CHEBI:35179"/>
        <dbReference type="ChEBI" id="CHEBI:59871"/>
        <dbReference type="EC" id="1.4.3.3"/>
    </reaction>
    <physiologicalReaction direction="left-to-right" evidence="8">
        <dbReference type="Rhea" id="RHEA:21817"/>
    </physiologicalReaction>
</comment>
<dbReference type="GO" id="GO:0005737">
    <property type="term" value="C:cytoplasm"/>
    <property type="evidence" value="ECO:0007669"/>
    <property type="project" value="TreeGrafter"/>
</dbReference>